<feature type="signal peptide" evidence="8">
    <location>
        <begin position="1"/>
        <end position="33"/>
    </location>
</feature>
<proteinExistence type="inferred from homology"/>
<comment type="catalytic activity">
    <reaction evidence="1">
        <text>Endohydrolysis of (1-&gt;4)-beta-D-glucosidic linkages in cellulose, lichenin and cereal beta-D-glucans.</text>
        <dbReference type="EC" id="3.2.1.4"/>
    </reaction>
</comment>
<dbReference type="SUPFAM" id="SSF48208">
    <property type="entry name" value="Six-hairpin glycosidases"/>
    <property type="match status" value="1"/>
</dbReference>
<evidence type="ECO:0000313" key="10">
    <source>
        <dbReference type="Proteomes" id="UP000192708"/>
    </source>
</evidence>
<organism evidence="9 10">
    <name type="scientific">Polynucleobacter kasalickyi</name>
    <dbReference type="NCBI Taxonomy" id="1938817"/>
    <lineage>
        <taxon>Bacteria</taxon>
        <taxon>Pseudomonadati</taxon>
        <taxon>Pseudomonadota</taxon>
        <taxon>Betaproteobacteria</taxon>
        <taxon>Burkholderiales</taxon>
        <taxon>Burkholderiaceae</taxon>
        <taxon>Polynucleobacter</taxon>
    </lineage>
</organism>
<keyword evidence="4" id="KW-0378">Hydrolase</keyword>
<evidence type="ECO:0000256" key="2">
    <source>
        <dbReference type="ARBA" id="ARBA00009209"/>
    </source>
</evidence>
<accession>A0A1W2A1P0</accession>
<dbReference type="OrthoDB" id="9766708at2"/>
<dbReference type="PRINTS" id="PR00735">
    <property type="entry name" value="GLHYDRLASE8"/>
</dbReference>
<reference evidence="9 10" key="1">
    <citation type="submission" date="2017-04" db="EMBL/GenBank/DDBJ databases">
        <authorList>
            <person name="Afonso C.L."/>
            <person name="Miller P.J."/>
            <person name="Scott M.A."/>
            <person name="Spackman E."/>
            <person name="Goraichik I."/>
            <person name="Dimitrov K.M."/>
            <person name="Suarez D.L."/>
            <person name="Swayne D.E."/>
        </authorList>
    </citation>
    <scope>NUCLEOTIDE SEQUENCE [LARGE SCALE GENOMIC DNA]</scope>
    <source>
        <strain evidence="9 10">VK13</strain>
    </source>
</reference>
<keyword evidence="5" id="KW-0136">Cellulose degradation</keyword>
<keyword evidence="10" id="KW-1185">Reference proteome</keyword>
<dbReference type="STRING" id="1938817.SAMN06296008_10732"/>
<dbReference type="EC" id="3.2.1.4" evidence="3"/>
<dbReference type="GO" id="GO:0030245">
    <property type="term" value="P:cellulose catabolic process"/>
    <property type="evidence" value="ECO:0007669"/>
    <property type="project" value="UniProtKB-KW"/>
</dbReference>
<evidence type="ECO:0000256" key="1">
    <source>
        <dbReference type="ARBA" id="ARBA00000966"/>
    </source>
</evidence>
<evidence type="ECO:0000256" key="6">
    <source>
        <dbReference type="ARBA" id="ARBA00023295"/>
    </source>
</evidence>
<evidence type="ECO:0000256" key="8">
    <source>
        <dbReference type="SAM" id="SignalP"/>
    </source>
</evidence>
<dbReference type="NCBIfam" id="NF008305">
    <property type="entry name" value="PRK11097.1"/>
    <property type="match status" value="1"/>
</dbReference>
<dbReference type="InterPro" id="IPR002037">
    <property type="entry name" value="Glyco_hydro_8"/>
</dbReference>
<evidence type="ECO:0000256" key="5">
    <source>
        <dbReference type="ARBA" id="ARBA00023001"/>
    </source>
</evidence>
<dbReference type="Gene3D" id="1.50.10.10">
    <property type="match status" value="1"/>
</dbReference>
<dbReference type="EMBL" id="FWXJ01000007">
    <property type="protein sequence ID" value="SMC54595.1"/>
    <property type="molecule type" value="Genomic_DNA"/>
</dbReference>
<dbReference type="RefSeq" id="WP_084283555.1">
    <property type="nucleotide sequence ID" value="NZ_FWXJ01000007.1"/>
</dbReference>
<protein>
    <recommendedName>
        <fullName evidence="3">cellulase</fullName>
        <ecNumber evidence="3">3.2.1.4</ecNumber>
    </recommendedName>
</protein>
<feature type="chain" id="PRO_5010713416" description="cellulase" evidence="8">
    <location>
        <begin position="34"/>
        <end position="419"/>
    </location>
</feature>
<keyword evidence="6" id="KW-0326">Glycosidase</keyword>
<evidence type="ECO:0000256" key="4">
    <source>
        <dbReference type="ARBA" id="ARBA00022801"/>
    </source>
</evidence>
<dbReference type="InterPro" id="IPR008928">
    <property type="entry name" value="6-hairpin_glycosidase_sf"/>
</dbReference>
<sequence length="419" mass="48370">MSEKKINSLLHTFCTVCISLTLSFFLNTEQVVAAETLTNHLGCQANQWELWEHYKKQFLQEDGRIIDYATPIEHSTSEGQSYGMMFSLIHNDPENFQRIWNWTLANLFDNDLNNNLPAWQWGKKADNTWGVVDFNSASDADLWFAYALLEAGRIWKNKTYTTQGLQMINLIEKREFIDLPGFGKMISTGYIKKASLNKTKWSLNPSYYPLPLLRRIAAERNNLQWDEIVANVPRVIREGSPKKFPADWIYYKLNDGDIPEFYFDQTRGQKSSFDAIRVYLWAGVTHPDDPLRKDILLSISGIINAITIKGYVPEKIDAFTGEIINNAYSPFGFSAAVAPYFYAIGRKETAQSQVSRANWMIKKSQSPENANTNRLRYYDYSLSLFGLGFTEGFYRFNLNGFLETSWMHNNCAKFNVTYQ</sequence>
<dbReference type="InterPro" id="IPR012341">
    <property type="entry name" value="6hp_glycosidase-like_sf"/>
</dbReference>
<evidence type="ECO:0000256" key="7">
    <source>
        <dbReference type="ARBA" id="ARBA00023326"/>
    </source>
</evidence>
<evidence type="ECO:0000313" key="9">
    <source>
        <dbReference type="EMBL" id="SMC54595.1"/>
    </source>
</evidence>
<dbReference type="Pfam" id="PF01270">
    <property type="entry name" value="Glyco_hydro_8"/>
    <property type="match status" value="1"/>
</dbReference>
<evidence type="ECO:0000256" key="3">
    <source>
        <dbReference type="ARBA" id="ARBA00012601"/>
    </source>
</evidence>
<dbReference type="AlphaFoldDB" id="A0A1W2A1P0"/>
<keyword evidence="7" id="KW-0624">Polysaccharide degradation</keyword>
<dbReference type="Proteomes" id="UP000192708">
    <property type="component" value="Unassembled WGS sequence"/>
</dbReference>
<dbReference type="GO" id="GO:0008810">
    <property type="term" value="F:cellulase activity"/>
    <property type="evidence" value="ECO:0007669"/>
    <property type="project" value="UniProtKB-EC"/>
</dbReference>
<name>A0A1W2A1P0_9BURK</name>
<gene>
    <name evidence="9" type="ORF">SAMN06296008_10732</name>
</gene>
<keyword evidence="8" id="KW-0732">Signal</keyword>
<keyword evidence="7" id="KW-0119">Carbohydrate metabolism</keyword>
<comment type="similarity">
    <text evidence="2">Belongs to the glycosyl hydrolase 8 (cellulase D) family.</text>
</comment>